<name>A0A1G5S0S8_PSEXY</name>
<dbReference type="AlphaFoldDB" id="A0A1G5S0S8"/>
<evidence type="ECO:0000313" key="2">
    <source>
        <dbReference type="Proteomes" id="UP000199428"/>
    </source>
</evidence>
<dbReference type="EMBL" id="FMWK01000008">
    <property type="protein sequence ID" value="SCZ79341.1"/>
    <property type="molecule type" value="Genomic_DNA"/>
</dbReference>
<dbReference type="RefSeq" id="WP_090162787.1">
    <property type="nucleotide sequence ID" value="NZ_FMWK01000008.1"/>
</dbReference>
<sequence>MITVRTRRKLGMTQQQLGGFKEEAFIVSLGQNFIDFVDKYSEKGQCEESLLYDKMNEYVKAKDYKNIEKLFSTIQVFGTYDKVTQFTTKYKTVKSSIGHAYNGTLLEGGAEEKAELDRIVAHTCGMCSAQGDEFLGKLLA</sequence>
<reference evidence="1 2" key="1">
    <citation type="submission" date="2016-10" db="EMBL/GenBank/DDBJ databases">
        <authorList>
            <person name="de Groot N.N."/>
        </authorList>
    </citation>
    <scope>NUCLEOTIDE SEQUENCE [LARGE SCALE GENOMIC DNA]</scope>
    <source>
        <strain evidence="1 2">DSM 10317</strain>
    </source>
</reference>
<gene>
    <name evidence="1" type="ORF">SAMN02910350_01746</name>
</gene>
<evidence type="ECO:0000313" key="1">
    <source>
        <dbReference type="EMBL" id="SCZ79341.1"/>
    </source>
</evidence>
<proteinExistence type="predicted"/>
<organism evidence="1 2">
    <name type="scientific">Pseudobutyrivibrio xylanivorans</name>
    <dbReference type="NCBI Taxonomy" id="185007"/>
    <lineage>
        <taxon>Bacteria</taxon>
        <taxon>Bacillati</taxon>
        <taxon>Bacillota</taxon>
        <taxon>Clostridia</taxon>
        <taxon>Lachnospirales</taxon>
        <taxon>Lachnospiraceae</taxon>
        <taxon>Pseudobutyrivibrio</taxon>
    </lineage>
</organism>
<protein>
    <submittedName>
        <fullName evidence="1">Uncharacterized protein</fullName>
    </submittedName>
</protein>
<accession>A0A1G5S0S8</accession>
<dbReference type="Proteomes" id="UP000199428">
    <property type="component" value="Unassembled WGS sequence"/>
</dbReference>